<dbReference type="AlphaFoldDB" id="A0A2N3IG31"/>
<dbReference type="InterPro" id="IPR015943">
    <property type="entry name" value="WD40/YVTN_repeat-like_dom_sf"/>
</dbReference>
<dbReference type="PANTHER" id="PTHR47197:SF3">
    <property type="entry name" value="DIHYDRO-HEME D1 DEHYDROGENASE"/>
    <property type="match status" value="1"/>
</dbReference>
<dbReference type="PANTHER" id="PTHR47197">
    <property type="entry name" value="PROTEIN NIRF"/>
    <property type="match status" value="1"/>
</dbReference>
<dbReference type="Gene3D" id="2.130.10.10">
    <property type="entry name" value="YVTN repeat-like/Quinoprotein amine dehydrogenase"/>
    <property type="match status" value="1"/>
</dbReference>
<keyword evidence="1" id="KW-0732">Signal</keyword>
<dbReference type="SUPFAM" id="SSF63825">
    <property type="entry name" value="YWTD domain"/>
    <property type="match status" value="1"/>
</dbReference>
<dbReference type="InterPro" id="IPR031815">
    <property type="entry name" value="DUF5074"/>
</dbReference>
<organism evidence="2 3">
    <name type="scientific">Raineya orbicola</name>
    <dbReference type="NCBI Taxonomy" id="2016530"/>
    <lineage>
        <taxon>Bacteria</taxon>
        <taxon>Pseudomonadati</taxon>
        <taxon>Bacteroidota</taxon>
        <taxon>Cytophagia</taxon>
        <taxon>Cytophagales</taxon>
        <taxon>Raineyaceae</taxon>
        <taxon>Raineya</taxon>
    </lineage>
</organism>
<dbReference type="OrthoDB" id="9773938at2"/>
<evidence type="ECO:0008006" key="4">
    <source>
        <dbReference type="Google" id="ProtNLM"/>
    </source>
</evidence>
<proteinExistence type="predicted"/>
<keyword evidence="3" id="KW-1185">Reference proteome</keyword>
<accession>A0A2N3IG31</accession>
<protein>
    <recommendedName>
        <fullName evidence="4">NHL repeat</fullName>
    </recommendedName>
</protein>
<evidence type="ECO:0000256" key="1">
    <source>
        <dbReference type="SAM" id="SignalP"/>
    </source>
</evidence>
<dbReference type="PROSITE" id="PS51257">
    <property type="entry name" value="PROKAR_LIPOPROTEIN"/>
    <property type="match status" value="1"/>
</dbReference>
<evidence type="ECO:0000313" key="3">
    <source>
        <dbReference type="Proteomes" id="UP000233387"/>
    </source>
</evidence>
<dbReference type="Pfam" id="PF16819">
    <property type="entry name" value="DUF5074"/>
    <property type="match status" value="1"/>
</dbReference>
<name>A0A2N3IG31_9BACT</name>
<dbReference type="InterPro" id="IPR011044">
    <property type="entry name" value="Quino_amine_DH_bsu"/>
</dbReference>
<dbReference type="RefSeq" id="WP_101358708.1">
    <property type="nucleotide sequence ID" value="NZ_NKXO01000020.1"/>
</dbReference>
<gene>
    <name evidence="2" type="ORF">Rain11_1437</name>
</gene>
<reference evidence="2 3" key="1">
    <citation type="submission" date="2017-06" db="EMBL/GenBank/DDBJ databases">
        <title>Raineya orbicola gen. nov., sp. nov. a slightly thermophilic bacterium of the phylum Bacteroidetes and the description of Raineyaceae fam. nov.</title>
        <authorList>
            <person name="Albuquerque L."/>
            <person name="Polonia A.R.M."/>
            <person name="Barroso C."/>
            <person name="Froufe H.J.C."/>
            <person name="Lage O."/>
            <person name="Lobo-Da-Cunha A."/>
            <person name="Egas C."/>
            <person name="Da Costa M.S."/>
        </authorList>
    </citation>
    <scope>NUCLEOTIDE SEQUENCE [LARGE SCALE GENOMIC DNA]</scope>
    <source>
        <strain evidence="2 3">SPSPC-11</strain>
    </source>
</reference>
<dbReference type="InterPro" id="IPR051200">
    <property type="entry name" value="Host-pathogen_enzymatic-act"/>
</dbReference>
<feature type="signal peptide" evidence="1">
    <location>
        <begin position="1"/>
        <end position="20"/>
    </location>
</feature>
<comment type="caution">
    <text evidence="2">The sequence shown here is derived from an EMBL/GenBank/DDBJ whole genome shotgun (WGS) entry which is preliminary data.</text>
</comment>
<evidence type="ECO:0000313" key="2">
    <source>
        <dbReference type="EMBL" id="PKQ69284.1"/>
    </source>
</evidence>
<dbReference type="Proteomes" id="UP000233387">
    <property type="component" value="Unassembled WGS sequence"/>
</dbReference>
<feature type="chain" id="PRO_5014768700" description="NHL repeat" evidence="1">
    <location>
        <begin position="21"/>
        <end position="363"/>
    </location>
</feature>
<dbReference type="EMBL" id="NKXO01000020">
    <property type="protein sequence ID" value="PKQ69284.1"/>
    <property type="molecule type" value="Genomic_DNA"/>
</dbReference>
<sequence>MKKVFRSLLFALVASGLLTACTSSDPQPSSGKYGRGTLIINEGNFSQGNGSLSFMKEDGTVQNGIFEAENGGNSIGGIIQSVKGYSLGFFANSADKLAIITNAQDKVIICDADTLKAVAVIQGANSVENPQAFASVGERGLVTNWGPIADAFGPNPKGFLTEINLRTRTFVRKIQLNGVRPQGIVSANNKFYVADNNSNKVLIFDSQGTQIGSITVANQPDKLVTDLLGKIWVICNSNPDFVNFTDNKGTLIKINPATDQIEATINNVPCDAFNSKIAVSADRLFVLSGKKVFAVNTDTNGVFEFVNNDFNLYGLGVNSITQEVFIGEATFTQASRVRQLSPTGNLVREVTAGVGTNGFLFYR</sequence>
<dbReference type="SUPFAM" id="SSF50969">
    <property type="entry name" value="YVTN repeat-like/Quinoprotein amine dehydrogenase"/>
    <property type="match status" value="1"/>
</dbReference>